<evidence type="ECO:0000256" key="1">
    <source>
        <dbReference type="ARBA" id="ARBA00012513"/>
    </source>
</evidence>
<dbReference type="PANTHER" id="PTHR43289:SF6">
    <property type="entry name" value="SERINE_THREONINE-PROTEIN KINASE NEKL-3"/>
    <property type="match status" value="1"/>
</dbReference>
<dbReference type="EC" id="2.7.11.1" evidence="1"/>
<keyword evidence="10" id="KW-1185">Reference proteome</keyword>
<keyword evidence="5 9" id="KW-0418">Kinase</keyword>
<evidence type="ECO:0000313" key="9">
    <source>
        <dbReference type="EMBL" id="TDQ54819.1"/>
    </source>
</evidence>
<dbReference type="AlphaFoldDB" id="A0A4R6V6U5"/>
<accession>A0A4R6V6U5</accession>
<dbReference type="PROSITE" id="PS00107">
    <property type="entry name" value="PROTEIN_KINASE_ATP"/>
    <property type="match status" value="1"/>
</dbReference>
<dbReference type="GO" id="GO:0004674">
    <property type="term" value="F:protein serine/threonine kinase activity"/>
    <property type="evidence" value="ECO:0007669"/>
    <property type="project" value="UniProtKB-KW"/>
</dbReference>
<protein>
    <recommendedName>
        <fullName evidence="1">non-specific serine/threonine protein kinase</fullName>
        <ecNumber evidence="1">2.7.11.1</ecNumber>
    </recommendedName>
</protein>
<dbReference type="GO" id="GO:0005524">
    <property type="term" value="F:ATP binding"/>
    <property type="evidence" value="ECO:0007669"/>
    <property type="project" value="UniProtKB-UniRule"/>
</dbReference>
<evidence type="ECO:0000256" key="5">
    <source>
        <dbReference type="ARBA" id="ARBA00022777"/>
    </source>
</evidence>
<dbReference type="EMBL" id="SNYN01000001">
    <property type="protein sequence ID" value="TDQ54819.1"/>
    <property type="molecule type" value="Genomic_DNA"/>
</dbReference>
<feature type="domain" description="Protein kinase" evidence="8">
    <location>
        <begin position="16"/>
        <end position="271"/>
    </location>
</feature>
<name>A0A4R6V6U5_9ACTN</name>
<evidence type="ECO:0000256" key="2">
    <source>
        <dbReference type="ARBA" id="ARBA00022527"/>
    </source>
</evidence>
<keyword evidence="3" id="KW-0808">Transferase</keyword>
<keyword evidence="6 7" id="KW-0067">ATP-binding</keyword>
<evidence type="ECO:0000256" key="6">
    <source>
        <dbReference type="ARBA" id="ARBA00022840"/>
    </source>
</evidence>
<dbReference type="Gene3D" id="1.10.510.10">
    <property type="entry name" value="Transferase(Phosphotransferase) domain 1"/>
    <property type="match status" value="1"/>
</dbReference>
<dbReference type="Gene3D" id="3.30.200.20">
    <property type="entry name" value="Phosphorylase Kinase, domain 1"/>
    <property type="match status" value="1"/>
</dbReference>
<evidence type="ECO:0000313" key="10">
    <source>
        <dbReference type="Proteomes" id="UP000295281"/>
    </source>
</evidence>
<organism evidence="9 10">
    <name type="scientific">Actinorugispora endophytica</name>
    <dbReference type="NCBI Taxonomy" id="1605990"/>
    <lineage>
        <taxon>Bacteria</taxon>
        <taxon>Bacillati</taxon>
        <taxon>Actinomycetota</taxon>
        <taxon>Actinomycetes</taxon>
        <taxon>Streptosporangiales</taxon>
        <taxon>Nocardiopsidaceae</taxon>
        <taxon>Actinorugispora</taxon>
    </lineage>
</organism>
<dbReference type="SUPFAM" id="SSF56112">
    <property type="entry name" value="Protein kinase-like (PK-like)"/>
    <property type="match status" value="1"/>
</dbReference>
<dbReference type="InterPro" id="IPR017441">
    <property type="entry name" value="Protein_kinase_ATP_BS"/>
</dbReference>
<evidence type="ECO:0000256" key="4">
    <source>
        <dbReference type="ARBA" id="ARBA00022741"/>
    </source>
</evidence>
<dbReference type="SMART" id="SM00220">
    <property type="entry name" value="S_TKc"/>
    <property type="match status" value="1"/>
</dbReference>
<dbReference type="PANTHER" id="PTHR43289">
    <property type="entry name" value="MITOGEN-ACTIVATED PROTEIN KINASE KINASE KINASE 20-RELATED"/>
    <property type="match status" value="1"/>
</dbReference>
<sequence>MVKAVAVAQPERFGRYRVLRRLGSGSFATVWLGHDDLLDTPVAIKVLAENWSHQLDIHHRFVEEARILRQADSEWLVRVHDIGTLPDERPYFVMTYADRGSVADRIAAGPLPMDEALRLLTEIGQGVTVLHRHGTIHRDIKPSNVLLQSSPVGERVLVADLGFAKSIDEASGFTAAAGTPGYMSPEQSVVGGDIDVRADVYSLGAVAYELLTGRRPPRPPARVPPSRVRPGLPPALDELIMSALSPNRADRPPDAATFTSRIRAIRMSPDLEVAVPWWRRHRAAWTRIAVTTATALAVLSGSTAAAASPGVSLVDVYDSSGEIHVLVPLPWARQVQANGWSPRELGMVGGHEPGLLVATDVPSWPDPDAEVSGVFAGLLDSDERGPRLDGLVDSVPCAGTPQQRPFSDARWEGEVWQWLDCPEGGTFTAAALRHREHDRTLYLEIRQPDQQPEVVDRLLSGIRLTS</sequence>
<dbReference type="Proteomes" id="UP000295281">
    <property type="component" value="Unassembled WGS sequence"/>
</dbReference>
<dbReference type="CDD" id="cd14014">
    <property type="entry name" value="STKc_PknB_like"/>
    <property type="match status" value="1"/>
</dbReference>
<gene>
    <name evidence="9" type="ORF">EV190_101135</name>
</gene>
<dbReference type="Pfam" id="PF00069">
    <property type="entry name" value="Pkinase"/>
    <property type="match status" value="1"/>
</dbReference>
<evidence type="ECO:0000256" key="3">
    <source>
        <dbReference type="ARBA" id="ARBA00022679"/>
    </source>
</evidence>
<dbReference type="InterPro" id="IPR011009">
    <property type="entry name" value="Kinase-like_dom_sf"/>
</dbReference>
<evidence type="ECO:0000256" key="7">
    <source>
        <dbReference type="PROSITE-ProRule" id="PRU10141"/>
    </source>
</evidence>
<keyword evidence="2 9" id="KW-0723">Serine/threonine-protein kinase</keyword>
<dbReference type="PROSITE" id="PS50011">
    <property type="entry name" value="PROTEIN_KINASE_DOM"/>
    <property type="match status" value="1"/>
</dbReference>
<comment type="caution">
    <text evidence="9">The sequence shown here is derived from an EMBL/GenBank/DDBJ whole genome shotgun (WGS) entry which is preliminary data.</text>
</comment>
<reference evidence="9 10" key="1">
    <citation type="submission" date="2019-03" db="EMBL/GenBank/DDBJ databases">
        <title>Genomic Encyclopedia of Type Strains, Phase IV (KMG-IV): sequencing the most valuable type-strain genomes for metagenomic binning, comparative biology and taxonomic classification.</title>
        <authorList>
            <person name="Goeker M."/>
        </authorList>
    </citation>
    <scope>NUCLEOTIDE SEQUENCE [LARGE SCALE GENOMIC DNA]</scope>
    <source>
        <strain evidence="9 10">DSM 46770</strain>
    </source>
</reference>
<dbReference type="InterPro" id="IPR000719">
    <property type="entry name" value="Prot_kinase_dom"/>
</dbReference>
<keyword evidence="4 7" id="KW-0547">Nucleotide-binding</keyword>
<proteinExistence type="predicted"/>
<evidence type="ECO:0000259" key="8">
    <source>
        <dbReference type="PROSITE" id="PS50011"/>
    </source>
</evidence>
<feature type="binding site" evidence="7">
    <location>
        <position position="45"/>
    </location>
    <ligand>
        <name>ATP</name>
        <dbReference type="ChEBI" id="CHEBI:30616"/>
    </ligand>
</feature>